<name>A0A0L6UNZ4_9BASI</name>
<reference evidence="1 2" key="1">
    <citation type="submission" date="2015-08" db="EMBL/GenBank/DDBJ databases">
        <title>Next Generation Sequencing and Analysis of the Genome of Puccinia sorghi L Schw, the Causal Agent of Maize Common Rust.</title>
        <authorList>
            <person name="Rochi L."/>
            <person name="Burguener G."/>
            <person name="Darino M."/>
            <person name="Turjanski A."/>
            <person name="Kreff E."/>
            <person name="Dieguez M.J."/>
            <person name="Sacco F."/>
        </authorList>
    </citation>
    <scope>NUCLEOTIDE SEQUENCE [LARGE SCALE GENOMIC DNA]</scope>
    <source>
        <strain evidence="1 2">RO10H11247</strain>
    </source>
</reference>
<dbReference type="AlphaFoldDB" id="A0A0L6UNZ4"/>
<organism evidence="1 2">
    <name type="scientific">Puccinia sorghi</name>
    <dbReference type="NCBI Taxonomy" id="27349"/>
    <lineage>
        <taxon>Eukaryota</taxon>
        <taxon>Fungi</taxon>
        <taxon>Dikarya</taxon>
        <taxon>Basidiomycota</taxon>
        <taxon>Pucciniomycotina</taxon>
        <taxon>Pucciniomycetes</taxon>
        <taxon>Pucciniales</taxon>
        <taxon>Pucciniaceae</taxon>
        <taxon>Puccinia</taxon>
    </lineage>
</organism>
<dbReference type="Proteomes" id="UP000037035">
    <property type="component" value="Unassembled WGS sequence"/>
</dbReference>
<evidence type="ECO:0000313" key="1">
    <source>
        <dbReference type="EMBL" id="KNZ49555.1"/>
    </source>
</evidence>
<dbReference type="OrthoDB" id="5552562at2759"/>
<accession>A0A0L6UNZ4</accession>
<keyword evidence="2" id="KW-1185">Reference proteome</keyword>
<evidence type="ECO:0000313" key="2">
    <source>
        <dbReference type="Proteomes" id="UP000037035"/>
    </source>
</evidence>
<proteinExistence type="predicted"/>
<comment type="caution">
    <text evidence="1">The sequence shown here is derived from an EMBL/GenBank/DDBJ whole genome shotgun (WGS) entry which is preliminary data.</text>
</comment>
<dbReference type="VEuPathDB" id="FungiDB:VP01_4941g1"/>
<gene>
    <name evidence="1" type="ORF">VP01_4941g1</name>
</gene>
<dbReference type="EMBL" id="LAVV01010100">
    <property type="protein sequence ID" value="KNZ49555.1"/>
    <property type="molecule type" value="Genomic_DNA"/>
</dbReference>
<evidence type="ECO:0008006" key="3">
    <source>
        <dbReference type="Google" id="ProtNLM"/>
    </source>
</evidence>
<protein>
    <recommendedName>
        <fullName evidence="3">Retrotransposon gag domain-containing protein</fullName>
    </recommendedName>
</protein>
<sequence>MDALNAFLDEMMRIPSPPTSRPNSMVLAKPQPFNRTRGAVANSFFGHILLHTVTYPECFPTESSKVALDFSFMPDYAATWSQPYLMKVFNTEEVAFKTFLDDFNHPTIPPQTETVLAYTQEFNSHSRTIGWAKAPLMILYQHGLKENVQLAVVMSNIQFTSLRTMQAMALKAGQTIEGIRNTQPVSKLQCPNHQPQCSVPLGFPTWSTQPTL</sequence>